<feature type="coiled-coil region" evidence="1">
    <location>
        <begin position="358"/>
        <end position="385"/>
    </location>
</feature>
<dbReference type="Gene3D" id="3.40.50.2000">
    <property type="entry name" value="Glycogen Phosphorylase B"/>
    <property type="match status" value="1"/>
</dbReference>
<dbReference type="GO" id="GO:0016740">
    <property type="term" value="F:transferase activity"/>
    <property type="evidence" value="ECO:0007669"/>
    <property type="project" value="UniProtKB-KW"/>
</dbReference>
<reference evidence="3" key="1">
    <citation type="journal article" date="2013" name="Science">
        <title>Gene transfer from bacteria and archaea facilitated evolution of an extremophilic eukaryote.</title>
        <authorList>
            <person name="Schonknecht G."/>
            <person name="Chen W.H."/>
            <person name="Ternes C.M."/>
            <person name="Barbier G.G."/>
            <person name="Shrestha R.P."/>
            <person name="Stanke M."/>
            <person name="Brautigam A."/>
            <person name="Baker B.J."/>
            <person name="Banfield J.F."/>
            <person name="Garavito R.M."/>
            <person name="Carr K."/>
            <person name="Wilkerson C."/>
            <person name="Rensing S.A."/>
            <person name="Gagneul D."/>
            <person name="Dickenson N.E."/>
            <person name="Oesterhelt C."/>
            <person name="Lercher M.J."/>
            <person name="Weber A.P."/>
        </authorList>
    </citation>
    <scope>NUCLEOTIDE SEQUENCE [LARGE SCALE GENOMIC DNA]</scope>
    <source>
        <strain evidence="3">074W</strain>
    </source>
</reference>
<organism evidence="2 3">
    <name type="scientific">Galdieria sulphuraria</name>
    <name type="common">Red alga</name>
    <dbReference type="NCBI Taxonomy" id="130081"/>
    <lineage>
        <taxon>Eukaryota</taxon>
        <taxon>Rhodophyta</taxon>
        <taxon>Bangiophyceae</taxon>
        <taxon>Galdieriales</taxon>
        <taxon>Galdieriaceae</taxon>
        <taxon>Galdieria</taxon>
    </lineage>
</organism>
<dbReference type="KEGG" id="gsl:Gasu_61760"/>
<dbReference type="Gramene" id="EME26175">
    <property type="protein sequence ID" value="EME26175"/>
    <property type="gene ID" value="Gasu_61760"/>
</dbReference>
<dbReference type="Proteomes" id="UP000030680">
    <property type="component" value="Unassembled WGS sequence"/>
</dbReference>
<proteinExistence type="predicted"/>
<keyword evidence="2" id="KW-0808">Transferase</keyword>
<evidence type="ECO:0000313" key="2">
    <source>
        <dbReference type="EMBL" id="EME26175.1"/>
    </source>
</evidence>
<protein>
    <submittedName>
        <fullName evidence="2">Glycosyl transferase, group 1</fullName>
    </submittedName>
</protein>
<dbReference type="EMBL" id="KB454586">
    <property type="protein sequence ID" value="EME26175.1"/>
    <property type="molecule type" value="Genomic_DNA"/>
</dbReference>
<keyword evidence="1" id="KW-0175">Coiled coil</keyword>
<dbReference type="GeneID" id="17085162"/>
<name>M2WQU9_GALSU</name>
<evidence type="ECO:0000313" key="3">
    <source>
        <dbReference type="Proteomes" id="UP000030680"/>
    </source>
</evidence>
<sequence length="409" mass="46424">MQSTSTSSTALPSIDTSSGVVLTSPGVVYPVSPSSSLTPATSSPFPIYRLLSQLEPWNSTQSVQSHRFTYPSIAIVCLTSLSWDLHSKKIGGSEEAVVEYANELAQRGFQVVVFNATMREFPELMNPLYQRLSRIPKFENIHFDFAISWRVPNKISNINASKWVFWAHDCYDTPLHQLSSYDLGIFVSGTQLKQFIEVNGGEKALPKINQVVYNGSLYRDFNPPLERKKRRCIYCSDVKRGLKFLLSIWPSVVKKYPDAELHIFGGINPIDPKQYEIQNVINSTPNCFFHGRVSNEELCCEFLKSSLFTYPCQYYESFCISAVKAQQHGCLPVCVLTAALKETVFFKSFSCDQLEDYETTLSKALEAEEKEAVELEARRREIAALTRSTWTWKNSVDRFFRLLVKGQSV</sequence>
<dbReference type="RefSeq" id="XP_005702695.1">
    <property type="nucleotide sequence ID" value="XM_005702638.1"/>
</dbReference>
<gene>
    <name evidence="2" type="ORF">Gasu_61760</name>
</gene>
<dbReference type="OrthoDB" id="9991317at2759"/>
<dbReference type="SUPFAM" id="SSF53756">
    <property type="entry name" value="UDP-Glycosyltransferase/glycogen phosphorylase"/>
    <property type="match status" value="1"/>
</dbReference>
<evidence type="ECO:0000256" key="1">
    <source>
        <dbReference type="SAM" id="Coils"/>
    </source>
</evidence>
<dbReference type="eggNOG" id="ENOG502T1IF">
    <property type="taxonomic scope" value="Eukaryota"/>
</dbReference>
<dbReference type="AlphaFoldDB" id="M2WQU9"/>
<dbReference type="Pfam" id="PF13692">
    <property type="entry name" value="Glyco_trans_1_4"/>
    <property type="match status" value="1"/>
</dbReference>
<keyword evidence="3" id="KW-1185">Reference proteome</keyword>
<accession>M2WQU9</accession>